<accession>A0A9Q1INJ6</accession>
<proteinExistence type="predicted"/>
<organism evidence="2 3">
    <name type="scientific">Synaphobranchus kaupii</name>
    <name type="common">Kaup's arrowtooth eel</name>
    <dbReference type="NCBI Taxonomy" id="118154"/>
    <lineage>
        <taxon>Eukaryota</taxon>
        <taxon>Metazoa</taxon>
        <taxon>Chordata</taxon>
        <taxon>Craniata</taxon>
        <taxon>Vertebrata</taxon>
        <taxon>Euteleostomi</taxon>
        <taxon>Actinopterygii</taxon>
        <taxon>Neopterygii</taxon>
        <taxon>Teleostei</taxon>
        <taxon>Anguilliformes</taxon>
        <taxon>Synaphobranchidae</taxon>
        <taxon>Synaphobranchus</taxon>
    </lineage>
</organism>
<evidence type="ECO:0000313" key="3">
    <source>
        <dbReference type="Proteomes" id="UP001152622"/>
    </source>
</evidence>
<name>A0A9Q1INJ6_SYNKA</name>
<evidence type="ECO:0000313" key="2">
    <source>
        <dbReference type="EMBL" id="KAJ8346181.1"/>
    </source>
</evidence>
<dbReference type="Proteomes" id="UP001152622">
    <property type="component" value="Chromosome 12"/>
</dbReference>
<protein>
    <submittedName>
        <fullName evidence="2">Uncharacterized protein</fullName>
    </submittedName>
</protein>
<reference evidence="2" key="1">
    <citation type="journal article" date="2023" name="Science">
        <title>Genome structures resolve the early diversification of teleost fishes.</title>
        <authorList>
            <person name="Parey E."/>
            <person name="Louis A."/>
            <person name="Montfort J."/>
            <person name="Bouchez O."/>
            <person name="Roques C."/>
            <person name="Iampietro C."/>
            <person name="Lluch J."/>
            <person name="Castinel A."/>
            <person name="Donnadieu C."/>
            <person name="Desvignes T."/>
            <person name="Floi Bucao C."/>
            <person name="Jouanno E."/>
            <person name="Wen M."/>
            <person name="Mejri S."/>
            <person name="Dirks R."/>
            <person name="Jansen H."/>
            <person name="Henkel C."/>
            <person name="Chen W.J."/>
            <person name="Zahm M."/>
            <person name="Cabau C."/>
            <person name="Klopp C."/>
            <person name="Thompson A.W."/>
            <person name="Robinson-Rechavi M."/>
            <person name="Braasch I."/>
            <person name="Lecointre G."/>
            <person name="Bobe J."/>
            <person name="Postlethwait J.H."/>
            <person name="Berthelot C."/>
            <person name="Roest Crollius H."/>
            <person name="Guiguen Y."/>
        </authorList>
    </citation>
    <scope>NUCLEOTIDE SEQUENCE</scope>
    <source>
        <strain evidence="2">WJC10195</strain>
    </source>
</reference>
<dbReference type="AlphaFoldDB" id="A0A9Q1INJ6"/>
<gene>
    <name evidence="2" type="ORF">SKAU_G00303740</name>
</gene>
<dbReference type="EMBL" id="JAINUF010000012">
    <property type="protein sequence ID" value="KAJ8346181.1"/>
    <property type="molecule type" value="Genomic_DNA"/>
</dbReference>
<feature type="region of interest" description="Disordered" evidence="1">
    <location>
        <begin position="90"/>
        <end position="137"/>
    </location>
</feature>
<comment type="caution">
    <text evidence="2">The sequence shown here is derived from an EMBL/GenBank/DDBJ whole genome shotgun (WGS) entry which is preliminary data.</text>
</comment>
<keyword evidence="3" id="KW-1185">Reference proteome</keyword>
<evidence type="ECO:0000256" key="1">
    <source>
        <dbReference type="SAM" id="MobiDB-lite"/>
    </source>
</evidence>
<sequence>MEHTQVMDVRKGNSVSSLYLARAGSAHFSSFVSLGSVLGASASSDWLFSQQAVRGGPFVNGRHGGTVGRLKSRNRRACPSLEKQQVLRFSHQPNTWEQQRPFPPSAPCRDREERRGQGGSRSRGWALRPTSPSFKRQ</sequence>